<accession>A0AA46YKX4</accession>
<dbReference type="GO" id="GO:0016491">
    <property type="term" value="F:oxidoreductase activity"/>
    <property type="evidence" value="ECO:0007669"/>
    <property type="project" value="InterPro"/>
</dbReference>
<dbReference type="InterPro" id="IPR013113">
    <property type="entry name" value="SIP_FAD-bd"/>
</dbReference>
<dbReference type="KEGG" id="sgrg:L0C25_17660"/>
<keyword evidence="3" id="KW-1185">Reference proteome</keyword>
<gene>
    <name evidence="2" type="ORF">L0C25_17660</name>
</gene>
<dbReference type="Gene3D" id="2.40.30.10">
    <property type="entry name" value="Translation factors"/>
    <property type="match status" value="1"/>
</dbReference>
<dbReference type="RefSeq" id="WP_271633038.1">
    <property type="nucleotide sequence ID" value="NZ_CP094970.1"/>
</dbReference>
<dbReference type="PANTHER" id="PTHR30157:SF0">
    <property type="entry name" value="NADPH-DEPENDENT FERRIC-CHELATE REDUCTASE"/>
    <property type="match status" value="1"/>
</dbReference>
<organism evidence="2 3">
    <name type="scientific">Solicola gregarius</name>
    <dbReference type="NCBI Taxonomy" id="2908642"/>
    <lineage>
        <taxon>Bacteria</taxon>
        <taxon>Bacillati</taxon>
        <taxon>Actinomycetota</taxon>
        <taxon>Actinomycetes</taxon>
        <taxon>Propionibacteriales</taxon>
        <taxon>Nocardioidaceae</taxon>
        <taxon>Solicola</taxon>
    </lineage>
</organism>
<proteinExistence type="predicted"/>
<dbReference type="InterPro" id="IPR017938">
    <property type="entry name" value="Riboflavin_synthase-like_b-brl"/>
</dbReference>
<protein>
    <submittedName>
        <fullName evidence="2">Siderophore-interacting protein</fullName>
    </submittedName>
</protein>
<sequence length="275" mass="30092">MPGSRRRNPLEFEVVDASWVTRSMRRVVLTSDEFDTFLARDGGFTDRYVKLVFLDSETTYPRPLDMESVRETLPREVWPVLRTYTVRWIDRAARTIAIDFVVHGDVGLAGPWAAGAAAGDRIHLNGPGGAYAPAAEADWHLVAGDDAALPAVVAALEAMPDGARVRAFVEVDGPEDEQPVTSAADLDLTWLHRNGAAPGSTTLIPDAVKQLAWPAGRAQVFIHGESGLLKALRSQLLDERGVAKDDLSFSGYWRRGTNEEGFRVWKAEQAKADVA</sequence>
<name>A0AA46YKX4_9ACTN</name>
<dbReference type="InterPro" id="IPR017927">
    <property type="entry name" value="FAD-bd_FR_type"/>
</dbReference>
<dbReference type="EMBL" id="CP094970">
    <property type="protein sequence ID" value="UYM04348.1"/>
    <property type="molecule type" value="Genomic_DNA"/>
</dbReference>
<dbReference type="InterPro" id="IPR039374">
    <property type="entry name" value="SIP_fam"/>
</dbReference>
<evidence type="ECO:0000313" key="3">
    <source>
        <dbReference type="Proteomes" id="UP001164390"/>
    </source>
</evidence>
<dbReference type="AlphaFoldDB" id="A0AA46YKX4"/>
<dbReference type="InterPro" id="IPR007037">
    <property type="entry name" value="SIP_rossman_dom"/>
</dbReference>
<dbReference type="InterPro" id="IPR039261">
    <property type="entry name" value="FNR_nucleotide-bd"/>
</dbReference>
<reference evidence="2" key="1">
    <citation type="submission" date="2022-01" db="EMBL/GenBank/DDBJ databases">
        <title>Nocardioidaceae gen. sp. A5X3R13.</title>
        <authorList>
            <person name="Lopez Marin M.A."/>
            <person name="Uhlik O."/>
        </authorList>
    </citation>
    <scope>NUCLEOTIDE SEQUENCE</scope>
    <source>
        <strain evidence="2">A5X3R13</strain>
    </source>
</reference>
<dbReference type="PROSITE" id="PS51384">
    <property type="entry name" value="FAD_FR"/>
    <property type="match status" value="1"/>
</dbReference>
<dbReference type="PANTHER" id="PTHR30157">
    <property type="entry name" value="FERRIC REDUCTASE, NADPH-DEPENDENT"/>
    <property type="match status" value="1"/>
</dbReference>
<evidence type="ECO:0000313" key="2">
    <source>
        <dbReference type="EMBL" id="UYM04348.1"/>
    </source>
</evidence>
<dbReference type="Proteomes" id="UP001164390">
    <property type="component" value="Chromosome"/>
</dbReference>
<dbReference type="Gene3D" id="3.40.50.80">
    <property type="entry name" value="Nucleotide-binding domain of ferredoxin-NADP reductase (FNR) module"/>
    <property type="match status" value="1"/>
</dbReference>
<evidence type="ECO:0000259" key="1">
    <source>
        <dbReference type="PROSITE" id="PS51384"/>
    </source>
</evidence>
<dbReference type="CDD" id="cd06193">
    <property type="entry name" value="siderophore_interacting"/>
    <property type="match status" value="1"/>
</dbReference>
<dbReference type="Pfam" id="PF04954">
    <property type="entry name" value="SIP"/>
    <property type="match status" value="1"/>
</dbReference>
<dbReference type="SUPFAM" id="SSF63380">
    <property type="entry name" value="Riboflavin synthase domain-like"/>
    <property type="match status" value="1"/>
</dbReference>
<feature type="domain" description="FAD-binding FR-type" evidence="1">
    <location>
        <begin position="7"/>
        <end position="134"/>
    </location>
</feature>
<dbReference type="Pfam" id="PF08021">
    <property type="entry name" value="FAD_binding_9"/>
    <property type="match status" value="1"/>
</dbReference>